<dbReference type="OrthoDB" id="406152at2759"/>
<name>G0WGS0_NAUDC</name>
<keyword evidence="6" id="KW-1185">Reference proteome</keyword>
<dbReference type="AlphaFoldDB" id="G0WGS0"/>
<dbReference type="GO" id="GO:0006417">
    <property type="term" value="P:regulation of translation"/>
    <property type="evidence" value="ECO:0007669"/>
    <property type="project" value="EnsemblFungi"/>
</dbReference>
<dbReference type="PANTHER" id="PTHR45875">
    <property type="entry name" value="METHYLTRANSFERASE N6AMT1"/>
    <property type="match status" value="1"/>
</dbReference>
<dbReference type="InterPro" id="IPR029063">
    <property type="entry name" value="SAM-dependent_MTases_sf"/>
</dbReference>
<keyword evidence="4" id="KW-0949">S-adenosyl-L-methionine</keyword>
<dbReference type="InterPro" id="IPR002052">
    <property type="entry name" value="DNA_methylase_N6_adenine_CS"/>
</dbReference>
<dbReference type="GO" id="GO:0035657">
    <property type="term" value="C:eRF1 methyltransferase complex"/>
    <property type="evidence" value="ECO:0007669"/>
    <property type="project" value="EnsemblFungi"/>
</dbReference>
<dbReference type="eggNOG" id="KOG3191">
    <property type="taxonomic scope" value="Eukaryota"/>
</dbReference>
<dbReference type="SUPFAM" id="SSF53335">
    <property type="entry name" value="S-adenosyl-L-methionine-dependent methyltransferases"/>
    <property type="match status" value="1"/>
</dbReference>
<dbReference type="OMA" id="DVNRNAC"/>
<dbReference type="Gene3D" id="3.40.50.150">
    <property type="entry name" value="Vaccinia Virus protein VP39"/>
    <property type="match status" value="1"/>
</dbReference>
<evidence type="ECO:0000256" key="3">
    <source>
        <dbReference type="ARBA" id="ARBA00022679"/>
    </source>
</evidence>
<keyword evidence="2" id="KW-0489">Methyltransferase</keyword>
<dbReference type="GO" id="GO:0003676">
    <property type="term" value="F:nucleic acid binding"/>
    <property type="evidence" value="ECO:0007669"/>
    <property type="project" value="InterPro"/>
</dbReference>
<gene>
    <name evidence="5" type="primary">NDAI0J01060</name>
    <name evidence="5" type="ordered locus">NDAI_0J01060</name>
</gene>
<reference evidence="5 6" key="1">
    <citation type="journal article" date="2011" name="Proc. Natl. Acad. Sci. U.S.A.">
        <title>Evolutionary erosion of yeast sex chromosomes by mating-type switching accidents.</title>
        <authorList>
            <person name="Gordon J.L."/>
            <person name="Armisen D."/>
            <person name="Proux-Wera E."/>
            <person name="Oheigeartaigh S.S."/>
            <person name="Byrne K.P."/>
            <person name="Wolfe K.H."/>
        </authorList>
    </citation>
    <scope>NUCLEOTIDE SEQUENCE [LARGE SCALE GENOMIC DNA]</scope>
    <source>
        <strain evidence="6">ATCC 10597 / BCRC 20456 / CBS 421 / NBRC 0211 / NRRL Y-12639</strain>
    </source>
</reference>
<organism evidence="5 6">
    <name type="scientific">Naumovozyma dairenensis (strain ATCC 10597 / BCRC 20456 / CBS 421 / NBRC 0211 / NRRL Y-12639)</name>
    <name type="common">Saccharomyces dairenensis</name>
    <dbReference type="NCBI Taxonomy" id="1071378"/>
    <lineage>
        <taxon>Eukaryota</taxon>
        <taxon>Fungi</taxon>
        <taxon>Dikarya</taxon>
        <taxon>Ascomycota</taxon>
        <taxon>Saccharomycotina</taxon>
        <taxon>Saccharomycetes</taxon>
        <taxon>Saccharomycetales</taxon>
        <taxon>Saccharomycetaceae</taxon>
        <taxon>Naumovozyma</taxon>
    </lineage>
</organism>
<dbReference type="GO" id="GO:0008757">
    <property type="term" value="F:S-adenosylmethionine-dependent methyltransferase activity"/>
    <property type="evidence" value="ECO:0007669"/>
    <property type="project" value="EnsemblFungi"/>
</dbReference>
<dbReference type="GO" id="GO:0015934">
    <property type="term" value="C:large ribosomal subunit"/>
    <property type="evidence" value="ECO:0007669"/>
    <property type="project" value="EnsemblFungi"/>
</dbReference>
<dbReference type="RefSeq" id="XP_003672241.1">
    <property type="nucleotide sequence ID" value="XM_003672193.1"/>
</dbReference>
<evidence type="ECO:0000313" key="5">
    <source>
        <dbReference type="EMBL" id="CCD26998.1"/>
    </source>
</evidence>
<sequence length="235" mass="26748">MLPTPYIKCDYDKVYEPSEDSFLLLDSLEKDLEYLAQKFKNKLALVCEIGPGSGIITTFMIQNHIPTTNNNSVYYAFDINPWALEATLDTVKLNRAKDNDNNNAGSKSSLLEPVQVDLTSSWRSNQIDLLVFNPPYVPSETIPTRPERKEELDTWVDLALEGGKDGMEITNRVLAQLDTILTPNGIAYILFCARNKPEEIIKSMKENGYSNWNIELVKNRKAGWEVLSVYRFSRC</sequence>
<dbReference type="InterPro" id="IPR052190">
    <property type="entry name" value="Euk-Arch_PrmC-MTase"/>
</dbReference>
<dbReference type="Proteomes" id="UP000000689">
    <property type="component" value="Chromosome 10"/>
</dbReference>
<dbReference type="KEGG" id="ndi:NDAI_0J01060"/>
<proteinExistence type="inferred from homology"/>
<dbReference type="STRING" id="1071378.G0WGS0"/>
<evidence type="ECO:0000256" key="2">
    <source>
        <dbReference type="ARBA" id="ARBA00022603"/>
    </source>
</evidence>
<keyword evidence="3" id="KW-0808">Transferase</keyword>
<evidence type="ECO:0008006" key="7">
    <source>
        <dbReference type="Google" id="ProtNLM"/>
    </source>
</evidence>
<dbReference type="GeneID" id="11494178"/>
<protein>
    <recommendedName>
        <fullName evidence="7">Methyltransferase small domain-containing protein</fullName>
    </recommendedName>
</protein>
<evidence type="ECO:0000313" key="6">
    <source>
        <dbReference type="Proteomes" id="UP000000689"/>
    </source>
</evidence>
<dbReference type="PANTHER" id="PTHR45875:SF1">
    <property type="entry name" value="METHYLTRANSFERASE N6AMT1"/>
    <property type="match status" value="1"/>
</dbReference>
<evidence type="ECO:0000256" key="1">
    <source>
        <dbReference type="ARBA" id="ARBA00006149"/>
    </source>
</evidence>
<dbReference type="GO" id="GO:0042273">
    <property type="term" value="P:ribosomal large subunit biogenesis"/>
    <property type="evidence" value="ECO:0007669"/>
    <property type="project" value="EnsemblFungi"/>
</dbReference>
<dbReference type="GO" id="GO:0008276">
    <property type="term" value="F:protein methyltransferase activity"/>
    <property type="evidence" value="ECO:0007669"/>
    <property type="project" value="EnsemblFungi"/>
</dbReference>
<dbReference type="GO" id="GO:0032259">
    <property type="term" value="P:methylation"/>
    <property type="evidence" value="ECO:0007669"/>
    <property type="project" value="UniProtKB-KW"/>
</dbReference>
<dbReference type="PROSITE" id="PS00092">
    <property type="entry name" value="N6_MTASE"/>
    <property type="match status" value="1"/>
</dbReference>
<evidence type="ECO:0000256" key="4">
    <source>
        <dbReference type="ARBA" id="ARBA00022691"/>
    </source>
</evidence>
<dbReference type="EMBL" id="HE580276">
    <property type="protein sequence ID" value="CCD26998.1"/>
    <property type="molecule type" value="Genomic_DNA"/>
</dbReference>
<comment type="similarity">
    <text evidence="1">Belongs to the eukaryotic/archaeal PrmC-related family.</text>
</comment>
<accession>G0WGS0</accession>
<dbReference type="HOGENOM" id="CLU_018398_6_0_1"/>